<gene>
    <name evidence="1" type="ORF">AVE30378_02166</name>
</gene>
<reference evidence="1 2" key="1">
    <citation type="submission" date="2018-07" db="EMBL/GenBank/DDBJ databases">
        <authorList>
            <person name="Peeters C."/>
        </authorList>
    </citation>
    <scope>NUCLEOTIDE SEQUENCE [LARGE SCALE GENOMIC DNA]</scope>
    <source>
        <strain evidence="1 2">LMG 30378</strain>
    </source>
</reference>
<proteinExistence type="predicted"/>
<evidence type="ECO:0000313" key="1">
    <source>
        <dbReference type="EMBL" id="SSW66627.1"/>
    </source>
</evidence>
<dbReference type="AlphaFoldDB" id="A0A446CFH5"/>
<evidence type="ECO:0000313" key="2">
    <source>
        <dbReference type="Proteomes" id="UP000289465"/>
    </source>
</evidence>
<sequence>MSNEQAEAIVRRAYEEELRRHSWDQAKAYEAVLLREGREPQLRTALLLVGLNHVFATRH</sequence>
<protein>
    <submittedName>
        <fullName evidence="1">Uncharacterized protein</fullName>
    </submittedName>
</protein>
<organism evidence="1 2">
    <name type="scientific">Achromobacter veterisilvae</name>
    <dbReference type="NCBI Taxonomy" id="2069367"/>
    <lineage>
        <taxon>Bacteria</taxon>
        <taxon>Pseudomonadati</taxon>
        <taxon>Pseudomonadota</taxon>
        <taxon>Betaproteobacteria</taxon>
        <taxon>Burkholderiales</taxon>
        <taxon>Alcaligenaceae</taxon>
        <taxon>Achromobacter</taxon>
    </lineage>
</organism>
<dbReference type="EMBL" id="UFQC01000010">
    <property type="protein sequence ID" value="SSW66627.1"/>
    <property type="molecule type" value="Genomic_DNA"/>
</dbReference>
<dbReference type="Proteomes" id="UP000289465">
    <property type="component" value="Unassembled WGS sequence"/>
</dbReference>
<dbReference type="OrthoDB" id="8665750at2"/>
<name>A0A446CFH5_9BURK</name>
<accession>A0A446CFH5</accession>
<dbReference type="RefSeq" id="WP_129240876.1">
    <property type="nucleotide sequence ID" value="NZ_UFQC01000010.1"/>
</dbReference>